<dbReference type="EMBL" id="FNPV01000006">
    <property type="protein sequence ID" value="SDY97795.1"/>
    <property type="molecule type" value="Genomic_DNA"/>
</dbReference>
<organism evidence="1 2">
    <name type="scientific">Tindallia californiensis</name>
    <dbReference type="NCBI Taxonomy" id="159292"/>
    <lineage>
        <taxon>Bacteria</taxon>
        <taxon>Bacillati</taxon>
        <taxon>Bacillota</taxon>
        <taxon>Clostridia</taxon>
        <taxon>Peptostreptococcales</taxon>
        <taxon>Tindalliaceae</taxon>
        <taxon>Tindallia</taxon>
    </lineage>
</organism>
<dbReference type="Pfam" id="PF10055">
    <property type="entry name" value="DUF2292"/>
    <property type="match status" value="1"/>
</dbReference>
<accession>A0A1H3PAE4</accession>
<dbReference type="RefSeq" id="WP_176968354.1">
    <property type="nucleotide sequence ID" value="NZ_FNPV01000006.1"/>
</dbReference>
<name>A0A1H3PAE4_9FIRM</name>
<proteinExistence type="predicted"/>
<dbReference type="Proteomes" id="UP000199230">
    <property type="component" value="Unassembled WGS sequence"/>
</dbReference>
<gene>
    <name evidence="1" type="ORF">SAMN05192546_10685</name>
</gene>
<dbReference type="AlphaFoldDB" id="A0A1H3PAE4"/>
<dbReference type="InterPro" id="IPR018743">
    <property type="entry name" value="DUF2292"/>
</dbReference>
<keyword evidence="2" id="KW-1185">Reference proteome</keyword>
<sequence>MAERITSLEKLTHREAKLLQLIRETQHGEMRLIIQDGHAIRIEDWKKSMKL</sequence>
<evidence type="ECO:0000313" key="2">
    <source>
        <dbReference type="Proteomes" id="UP000199230"/>
    </source>
</evidence>
<protein>
    <submittedName>
        <fullName evidence="1">Uncharacterized small protein</fullName>
    </submittedName>
</protein>
<reference evidence="1 2" key="1">
    <citation type="submission" date="2016-10" db="EMBL/GenBank/DDBJ databases">
        <authorList>
            <person name="de Groot N.N."/>
        </authorList>
    </citation>
    <scope>NUCLEOTIDE SEQUENCE [LARGE SCALE GENOMIC DNA]</scope>
    <source>
        <strain evidence="1 2">APO</strain>
    </source>
</reference>
<dbReference type="STRING" id="159292.SAMN05192546_10685"/>
<evidence type="ECO:0000313" key="1">
    <source>
        <dbReference type="EMBL" id="SDY97795.1"/>
    </source>
</evidence>